<evidence type="ECO:0000313" key="3">
    <source>
        <dbReference type="EMBL" id="MBA4627588.1"/>
    </source>
</evidence>
<dbReference type="InterPro" id="IPR015866">
    <property type="entry name" value="Ser-tRNA-synth_1_N"/>
</dbReference>
<evidence type="ECO:0000256" key="1">
    <source>
        <dbReference type="SAM" id="SignalP"/>
    </source>
</evidence>
<dbReference type="SUPFAM" id="SSF46589">
    <property type="entry name" value="tRNA-binding arm"/>
    <property type="match status" value="1"/>
</dbReference>
<dbReference type="InterPro" id="IPR010978">
    <property type="entry name" value="tRNA-bd_arm"/>
</dbReference>
<organism evidence="3">
    <name type="scientific">Opuntia streptacantha</name>
    <name type="common">Prickly pear cactus</name>
    <name type="synonym">Opuntia cardona</name>
    <dbReference type="NCBI Taxonomy" id="393608"/>
    <lineage>
        <taxon>Eukaryota</taxon>
        <taxon>Viridiplantae</taxon>
        <taxon>Streptophyta</taxon>
        <taxon>Embryophyta</taxon>
        <taxon>Tracheophyta</taxon>
        <taxon>Spermatophyta</taxon>
        <taxon>Magnoliopsida</taxon>
        <taxon>eudicotyledons</taxon>
        <taxon>Gunneridae</taxon>
        <taxon>Pentapetalae</taxon>
        <taxon>Caryophyllales</taxon>
        <taxon>Cactineae</taxon>
        <taxon>Cactaceae</taxon>
        <taxon>Opuntioideae</taxon>
        <taxon>Opuntia</taxon>
    </lineage>
</organism>
<dbReference type="AlphaFoldDB" id="A0A7C9D1M0"/>
<feature type="chain" id="PRO_5027989546" description="Serine-tRNA synthetase type1 N-terminal domain-containing protein" evidence="1">
    <location>
        <begin position="20"/>
        <end position="123"/>
    </location>
</feature>
<proteinExistence type="predicted"/>
<accession>A0A7C9D1M0</accession>
<evidence type="ECO:0000259" key="2">
    <source>
        <dbReference type="Pfam" id="PF02403"/>
    </source>
</evidence>
<reference evidence="3" key="2">
    <citation type="submission" date="2020-07" db="EMBL/GenBank/DDBJ databases">
        <authorList>
            <person name="Vera ALvarez R."/>
            <person name="Arias-Moreno D.M."/>
            <person name="Jimenez-Jacinto V."/>
            <person name="Jimenez-Bremont J.F."/>
            <person name="Swaminathan K."/>
            <person name="Moose S.P."/>
            <person name="Guerrero-Gonzalez M.L."/>
            <person name="Marino-Ramirez L."/>
            <person name="Landsman D."/>
            <person name="Rodriguez-Kessler M."/>
            <person name="Delgado-Sanchez P."/>
        </authorList>
    </citation>
    <scope>NUCLEOTIDE SEQUENCE</scope>
    <source>
        <tissue evidence="3">Cladode</tissue>
    </source>
</reference>
<feature type="domain" description="Serine-tRNA synthetase type1 N-terminal" evidence="2">
    <location>
        <begin position="57"/>
        <end position="101"/>
    </location>
</feature>
<sequence>MRVGGGFLSLLLSVNPLSSLPSAFRLHCLFLIHSLSTNPSSSSSSIRNGRETSAVGMLDINLFREDKGGNPEIIRESQRRRFADVAIVDEIIRLDQEWRKRTSFSLSFLFVDVVLKVLLHFMA</sequence>
<protein>
    <recommendedName>
        <fullName evidence="2">Serine-tRNA synthetase type1 N-terminal domain-containing protein</fullName>
    </recommendedName>
</protein>
<dbReference type="Gene3D" id="1.10.287.40">
    <property type="entry name" value="Serine-tRNA synthetase, tRNA binding domain"/>
    <property type="match status" value="1"/>
</dbReference>
<feature type="signal peptide" evidence="1">
    <location>
        <begin position="1"/>
        <end position="19"/>
    </location>
</feature>
<dbReference type="InterPro" id="IPR042103">
    <property type="entry name" value="SerRS_1_N_sf"/>
</dbReference>
<keyword evidence="1" id="KW-0732">Signal</keyword>
<dbReference type="GO" id="GO:0000166">
    <property type="term" value="F:nucleotide binding"/>
    <property type="evidence" value="ECO:0007669"/>
    <property type="project" value="InterPro"/>
</dbReference>
<name>A0A7C9D1M0_OPUST</name>
<dbReference type="EMBL" id="GISG01062679">
    <property type="protein sequence ID" value="MBA4627588.1"/>
    <property type="molecule type" value="Transcribed_RNA"/>
</dbReference>
<dbReference type="Pfam" id="PF02403">
    <property type="entry name" value="Seryl_tRNA_N"/>
    <property type="match status" value="1"/>
</dbReference>
<reference evidence="3" key="1">
    <citation type="journal article" date="2013" name="J. Plant Res.">
        <title>Effect of fungi and light on seed germination of three Opuntia species from semiarid lands of central Mexico.</title>
        <authorList>
            <person name="Delgado-Sanchez P."/>
            <person name="Jimenez-Bremont J.F."/>
            <person name="Guerrero-Gonzalez Mde L."/>
            <person name="Flores J."/>
        </authorList>
    </citation>
    <scope>NUCLEOTIDE SEQUENCE</scope>
    <source>
        <tissue evidence="3">Cladode</tissue>
    </source>
</reference>